<dbReference type="Proteomes" id="UP000012073">
    <property type="component" value="Unassembled WGS sequence"/>
</dbReference>
<dbReference type="GeneID" id="17320496"/>
<proteinExistence type="predicted"/>
<dbReference type="Gramene" id="CDF32980">
    <property type="protein sequence ID" value="CDF32980"/>
    <property type="gene ID" value="CHC_T00001828001"/>
</dbReference>
<dbReference type="EMBL" id="HG001628">
    <property type="protein sequence ID" value="CDF32980.1"/>
    <property type="molecule type" value="Genomic_DNA"/>
</dbReference>
<evidence type="ECO:0000313" key="2">
    <source>
        <dbReference type="Proteomes" id="UP000012073"/>
    </source>
</evidence>
<gene>
    <name evidence="1" type="ORF">CHC_T00001828001</name>
</gene>
<reference evidence="2" key="1">
    <citation type="journal article" date="2013" name="Proc. Natl. Acad. Sci. U.S.A.">
        <title>Genome structure and metabolic features in the red seaweed Chondrus crispus shed light on evolution of the Archaeplastida.</title>
        <authorList>
            <person name="Collen J."/>
            <person name="Porcel B."/>
            <person name="Carre W."/>
            <person name="Ball S.G."/>
            <person name="Chaparro C."/>
            <person name="Tonon T."/>
            <person name="Barbeyron T."/>
            <person name="Michel G."/>
            <person name="Noel B."/>
            <person name="Valentin K."/>
            <person name="Elias M."/>
            <person name="Artiguenave F."/>
            <person name="Arun A."/>
            <person name="Aury J.M."/>
            <person name="Barbosa-Neto J.F."/>
            <person name="Bothwell J.H."/>
            <person name="Bouget F.Y."/>
            <person name="Brillet L."/>
            <person name="Cabello-Hurtado F."/>
            <person name="Capella-Gutierrez S."/>
            <person name="Charrier B."/>
            <person name="Cladiere L."/>
            <person name="Cock J.M."/>
            <person name="Coelho S.M."/>
            <person name="Colleoni C."/>
            <person name="Czjzek M."/>
            <person name="Da Silva C."/>
            <person name="Delage L."/>
            <person name="Denoeud F."/>
            <person name="Deschamps P."/>
            <person name="Dittami S.M."/>
            <person name="Gabaldon T."/>
            <person name="Gachon C.M."/>
            <person name="Groisillier A."/>
            <person name="Herve C."/>
            <person name="Jabbari K."/>
            <person name="Katinka M."/>
            <person name="Kloareg B."/>
            <person name="Kowalczyk N."/>
            <person name="Labadie K."/>
            <person name="Leblanc C."/>
            <person name="Lopez P.J."/>
            <person name="McLachlan D.H."/>
            <person name="Meslet-Cladiere L."/>
            <person name="Moustafa A."/>
            <person name="Nehr Z."/>
            <person name="Nyvall Collen P."/>
            <person name="Panaud O."/>
            <person name="Partensky F."/>
            <person name="Poulain J."/>
            <person name="Rensing S.A."/>
            <person name="Rousvoal S."/>
            <person name="Samson G."/>
            <person name="Symeonidi A."/>
            <person name="Weissenbach J."/>
            <person name="Zambounis A."/>
            <person name="Wincker P."/>
            <person name="Boyen C."/>
        </authorList>
    </citation>
    <scope>NUCLEOTIDE SEQUENCE [LARGE SCALE GENOMIC DNA]</scope>
    <source>
        <strain evidence="2">cv. Stackhouse</strain>
    </source>
</reference>
<accession>R7Q6B5</accession>
<keyword evidence="2" id="KW-1185">Reference proteome</keyword>
<dbReference type="KEGG" id="ccp:CHC_T00001828001"/>
<dbReference type="RefSeq" id="XP_005712783.1">
    <property type="nucleotide sequence ID" value="XM_005712726.1"/>
</dbReference>
<organism evidence="1 2">
    <name type="scientific">Chondrus crispus</name>
    <name type="common">Carrageen Irish moss</name>
    <name type="synonym">Polymorpha crispa</name>
    <dbReference type="NCBI Taxonomy" id="2769"/>
    <lineage>
        <taxon>Eukaryota</taxon>
        <taxon>Rhodophyta</taxon>
        <taxon>Florideophyceae</taxon>
        <taxon>Rhodymeniophycidae</taxon>
        <taxon>Gigartinales</taxon>
        <taxon>Gigartinaceae</taxon>
        <taxon>Chondrus</taxon>
    </lineage>
</organism>
<evidence type="ECO:0000313" key="1">
    <source>
        <dbReference type="EMBL" id="CDF32980.1"/>
    </source>
</evidence>
<name>R7Q6B5_CHOCR</name>
<sequence>MRPPPPAGVFAFRPNDFTLFNIGIVTASSELLRLQTRAVNFEVGSFRRLDVRRVHVWCCADGKWSSRSWCLPWSH</sequence>
<protein>
    <submittedName>
        <fullName evidence="1">Uncharacterized protein</fullName>
    </submittedName>
</protein>
<dbReference type="AlphaFoldDB" id="R7Q6B5"/>